<organism evidence="1 2">
    <name type="scientific">Variovorax robiniae</name>
    <dbReference type="NCBI Taxonomy" id="1836199"/>
    <lineage>
        <taxon>Bacteria</taxon>
        <taxon>Pseudomonadati</taxon>
        <taxon>Pseudomonadota</taxon>
        <taxon>Betaproteobacteria</taxon>
        <taxon>Burkholderiales</taxon>
        <taxon>Comamonadaceae</taxon>
        <taxon>Variovorax</taxon>
    </lineage>
</organism>
<accession>A0ABU8X8I7</accession>
<sequence length="152" mass="17021">MDDEERQALLRAAQILTNLSEHLEEGTRRARAHEANVARREKDIRLAMIHGDFGDLRTVEDRVAFISHCSWTGGARARVGVGIGEEPRWAMKRLEYEFERALTWHAQDLAGGGASVSETVAQAWKDFLEKAAGLKRRNASVIDVLEKLEAIA</sequence>
<proteinExistence type="predicted"/>
<evidence type="ECO:0008006" key="3">
    <source>
        <dbReference type="Google" id="ProtNLM"/>
    </source>
</evidence>
<evidence type="ECO:0000313" key="2">
    <source>
        <dbReference type="Proteomes" id="UP001367030"/>
    </source>
</evidence>
<dbReference type="RefSeq" id="WP_340336002.1">
    <property type="nucleotide sequence ID" value="NZ_JBBKZS010000005.1"/>
</dbReference>
<keyword evidence="2" id="KW-1185">Reference proteome</keyword>
<name>A0ABU8X8I7_9BURK</name>
<dbReference type="Proteomes" id="UP001367030">
    <property type="component" value="Unassembled WGS sequence"/>
</dbReference>
<dbReference type="EMBL" id="JBBKZS010000005">
    <property type="protein sequence ID" value="MEJ8855936.1"/>
    <property type="molecule type" value="Genomic_DNA"/>
</dbReference>
<protein>
    <recommendedName>
        <fullName evidence="3">DUF2383 domain-containing protein</fullName>
    </recommendedName>
</protein>
<comment type="caution">
    <text evidence="1">The sequence shown here is derived from an EMBL/GenBank/DDBJ whole genome shotgun (WGS) entry which is preliminary data.</text>
</comment>
<gene>
    <name evidence="1" type="ORF">WKW79_15255</name>
</gene>
<evidence type="ECO:0000313" key="1">
    <source>
        <dbReference type="EMBL" id="MEJ8855936.1"/>
    </source>
</evidence>
<reference evidence="1 2" key="1">
    <citation type="submission" date="2024-03" db="EMBL/GenBank/DDBJ databases">
        <title>Novel species of the genus Variovorax.</title>
        <authorList>
            <person name="Liu Q."/>
            <person name="Xin Y.-H."/>
        </authorList>
    </citation>
    <scope>NUCLEOTIDE SEQUENCE [LARGE SCALE GENOMIC DNA]</scope>
    <source>
        <strain evidence="1 2">KACC 18901</strain>
    </source>
</reference>